<dbReference type="EMBL" id="CABFNO020001405">
    <property type="protein sequence ID" value="CAG9986767.1"/>
    <property type="molecule type" value="Genomic_DNA"/>
</dbReference>
<dbReference type="Proteomes" id="UP000754883">
    <property type="component" value="Unassembled WGS sequence"/>
</dbReference>
<dbReference type="AlphaFoldDB" id="A0A9N9UHA8"/>
<name>A0A9N9UHA8_9HYPO</name>
<reference evidence="1 2" key="2">
    <citation type="submission" date="2021-10" db="EMBL/GenBank/DDBJ databases">
        <authorList>
            <person name="Piombo E."/>
        </authorList>
    </citation>
    <scope>NUCLEOTIDE SEQUENCE [LARGE SCALE GENOMIC DNA]</scope>
</reference>
<comment type="caution">
    <text evidence="1">The sequence shown here is derived from an EMBL/GenBank/DDBJ whole genome shotgun (WGS) entry which is preliminary data.</text>
</comment>
<evidence type="ECO:0000313" key="1">
    <source>
        <dbReference type="EMBL" id="CAG9986767.1"/>
    </source>
</evidence>
<organism evidence="1 2">
    <name type="scientific">Clonostachys byssicola</name>
    <dbReference type="NCBI Taxonomy" id="160290"/>
    <lineage>
        <taxon>Eukaryota</taxon>
        <taxon>Fungi</taxon>
        <taxon>Dikarya</taxon>
        <taxon>Ascomycota</taxon>
        <taxon>Pezizomycotina</taxon>
        <taxon>Sordariomycetes</taxon>
        <taxon>Hypocreomycetidae</taxon>
        <taxon>Hypocreales</taxon>
        <taxon>Bionectriaceae</taxon>
        <taxon>Clonostachys</taxon>
    </lineage>
</organism>
<keyword evidence="2" id="KW-1185">Reference proteome</keyword>
<sequence length="77" mass="8382">MTTLVFTGVAKASTYAGPARMVNIENLSSMTSQIDRIVCSIGVDIRLVFHPNRERIREAGLLLAFTRNNQGMISGLG</sequence>
<evidence type="ECO:0000313" key="2">
    <source>
        <dbReference type="Proteomes" id="UP000754883"/>
    </source>
</evidence>
<reference evidence="2" key="1">
    <citation type="submission" date="2019-06" db="EMBL/GenBank/DDBJ databases">
        <authorList>
            <person name="Broberg M."/>
        </authorList>
    </citation>
    <scope>NUCLEOTIDE SEQUENCE [LARGE SCALE GENOMIC DNA]</scope>
</reference>
<gene>
    <name evidence="1" type="ORF">CBYS24578_00007965</name>
</gene>
<protein>
    <submittedName>
        <fullName evidence="1">Uncharacterized protein</fullName>
    </submittedName>
</protein>
<accession>A0A9N9UHA8</accession>
<proteinExistence type="predicted"/>